<organism evidence="9 10">
    <name type="scientific">Segetibacter aerophilus</name>
    <dbReference type="NCBI Taxonomy" id="670293"/>
    <lineage>
        <taxon>Bacteria</taxon>
        <taxon>Pseudomonadati</taxon>
        <taxon>Bacteroidota</taxon>
        <taxon>Chitinophagia</taxon>
        <taxon>Chitinophagales</taxon>
        <taxon>Chitinophagaceae</taxon>
        <taxon>Segetibacter</taxon>
    </lineage>
</organism>
<dbReference type="GO" id="GO:0022857">
    <property type="term" value="F:transmembrane transporter activity"/>
    <property type="evidence" value="ECO:0007669"/>
    <property type="project" value="TreeGrafter"/>
</dbReference>
<keyword evidence="3 6" id="KW-0812">Transmembrane</keyword>
<comment type="caution">
    <text evidence="9">The sequence shown here is derived from an EMBL/GenBank/DDBJ whole genome shotgun (WGS) entry which is preliminary data.</text>
</comment>
<feature type="domain" description="ABC3 transporter permease C-terminal" evidence="7">
    <location>
        <begin position="690"/>
        <end position="801"/>
    </location>
</feature>
<keyword evidence="10" id="KW-1185">Reference proteome</keyword>
<feature type="transmembrane region" description="Helical" evidence="6">
    <location>
        <begin position="771"/>
        <end position="793"/>
    </location>
</feature>
<protein>
    <submittedName>
        <fullName evidence="9">ABC transporter permease</fullName>
    </submittedName>
</protein>
<feature type="transmembrane region" description="Helical" evidence="6">
    <location>
        <begin position="342"/>
        <end position="361"/>
    </location>
</feature>
<feature type="transmembrane region" description="Helical" evidence="6">
    <location>
        <begin position="286"/>
        <end position="311"/>
    </location>
</feature>
<dbReference type="RefSeq" id="WP_147203342.1">
    <property type="nucleotide sequence ID" value="NZ_BJYT01000005.1"/>
</dbReference>
<evidence type="ECO:0000256" key="3">
    <source>
        <dbReference type="ARBA" id="ARBA00022692"/>
    </source>
</evidence>
<keyword evidence="5 6" id="KW-0472">Membrane</keyword>
<dbReference type="InterPro" id="IPR050250">
    <property type="entry name" value="Macrolide_Exporter_MacB"/>
</dbReference>
<dbReference type="Pfam" id="PF12704">
    <property type="entry name" value="MacB_PCD"/>
    <property type="match status" value="2"/>
</dbReference>
<keyword evidence="2" id="KW-1003">Cell membrane</keyword>
<dbReference type="AlphaFoldDB" id="A0A512BB77"/>
<dbReference type="EMBL" id="BJYT01000005">
    <property type="protein sequence ID" value="GEO09218.1"/>
    <property type="molecule type" value="Genomic_DNA"/>
</dbReference>
<gene>
    <name evidence="9" type="ORF">SAE01_17140</name>
</gene>
<evidence type="ECO:0000313" key="9">
    <source>
        <dbReference type="EMBL" id="GEO09218.1"/>
    </source>
</evidence>
<feature type="transmembrane region" description="Helical" evidence="6">
    <location>
        <begin position="687"/>
        <end position="711"/>
    </location>
</feature>
<accession>A0A512BB77</accession>
<proteinExistence type="predicted"/>
<feature type="domain" description="MacB-like periplasmic core" evidence="8">
    <location>
        <begin position="441"/>
        <end position="613"/>
    </location>
</feature>
<dbReference type="InterPro" id="IPR025857">
    <property type="entry name" value="MacB_PCD"/>
</dbReference>
<dbReference type="PANTHER" id="PTHR30572:SF18">
    <property type="entry name" value="ABC-TYPE MACROLIDE FAMILY EXPORT SYSTEM PERMEASE COMPONENT 2"/>
    <property type="match status" value="1"/>
</dbReference>
<evidence type="ECO:0000256" key="6">
    <source>
        <dbReference type="SAM" id="Phobius"/>
    </source>
</evidence>
<reference evidence="9 10" key="1">
    <citation type="submission" date="2019-07" db="EMBL/GenBank/DDBJ databases">
        <title>Whole genome shotgun sequence of Segetibacter aerophilus NBRC 106135.</title>
        <authorList>
            <person name="Hosoyama A."/>
            <person name="Uohara A."/>
            <person name="Ohji S."/>
            <person name="Ichikawa N."/>
        </authorList>
    </citation>
    <scope>NUCLEOTIDE SEQUENCE [LARGE SCALE GENOMIC DNA]</scope>
    <source>
        <strain evidence="9 10">NBRC 106135</strain>
    </source>
</reference>
<evidence type="ECO:0000313" key="10">
    <source>
        <dbReference type="Proteomes" id="UP000321513"/>
    </source>
</evidence>
<dbReference type="Pfam" id="PF02687">
    <property type="entry name" value="FtsX"/>
    <property type="match status" value="2"/>
</dbReference>
<evidence type="ECO:0000259" key="7">
    <source>
        <dbReference type="Pfam" id="PF02687"/>
    </source>
</evidence>
<dbReference type="Proteomes" id="UP000321513">
    <property type="component" value="Unassembled WGS sequence"/>
</dbReference>
<dbReference type="OrthoDB" id="5933722at2"/>
<evidence type="ECO:0000256" key="1">
    <source>
        <dbReference type="ARBA" id="ARBA00004651"/>
    </source>
</evidence>
<dbReference type="PANTHER" id="PTHR30572">
    <property type="entry name" value="MEMBRANE COMPONENT OF TRANSPORTER-RELATED"/>
    <property type="match status" value="1"/>
</dbReference>
<comment type="subcellular location">
    <subcellularLocation>
        <location evidence="1">Cell membrane</location>
        <topology evidence="1">Multi-pass membrane protein</topology>
    </subcellularLocation>
</comment>
<evidence type="ECO:0000256" key="2">
    <source>
        <dbReference type="ARBA" id="ARBA00022475"/>
    </source>
</evidence>
<name>A0A512BB77_9BACT</name>
<feature type="domain" description="ABC3 transporter permease C-terminal" evidence="7">
    <location>
        <begin position="297"/>
        <end position="410"/>
    </location>
</feature>
<sequence>MFKSYFKTAWRNLWNNKLFSLINVFGLALGIAVFVFIMQYVSSEWNANRFNKNYNRLYRTNVQDKDGNAGYLLPSGFAPIIKNNIAGIQECVRVAEGIGSGVLTITGQNKPDEIASFREDKIAYVDGSFLEVFTYPIIAGTPSLREPKTLAISENLAKKYFNDANPIGKTLTVSNQFGNTLYTINAVFKDMSEQSDIKANILLSLHTLESAANRDGNDWADPNGTNAGFTSIYVLLKEGINSKQLGDQITRFIRSINPDSKDDRVALQPFSELHLAPSFNYPFQTFGSLLLVTVFSVIAFLILLIAWVNYINLSTAQSINRAREAGVRKVLGARRFQLITQYLTETFIVTMAAVILALLLVNSFQPLFNEFTGKQYSLSTLNPGKFWINGLAMIIAGSILAGGYVAFVLSSYKPIKTIRGKIENVGNAFSLRKSLVVFQFTISIVFIIAVVVVYNQLQYMKTENLGMNLKQLLIIKGPTVSSDGQAKRNLAFKNQLTQLPFVEKLSASNNVPGIGYNFSANGITSLNPQPGDDQKGYSMFIADERFFDTYGISFVQGGTFSVDDAEKSWNNSPKVIINQKAAEQLGFKKDENVIGKKILWGKPYEIIGLVKDYHHLSLRETIQPAIHLASVSYGFFTIRTSQQNMASKISTIKKLYNEQFQGNPFEYFFADESYDKQYTQEQKLGRIFIAAALIAGLIAGMGLFGLATFSAQQRIKEIGIRKVLGASVTQITTLLSKDFVKLVIIAFIIASPIAGYVMNKWLQNFAYKVTISWWIFLSAGIIAIIIAILTVGFQAVKAAVANPSDSLRTE</sequence>
<evidence type="ECO:0000256" key="4">
    <source>
        <dbReference type="ARBA" id="ARBA00022989"/>
    </source>
</evidence>
<feature type="transmembrane region" description="Helical" evidence="6">
    <location>
        <begin position="21"/>
        <end position="41"/>
    </location>
</feature>
<evidence type="ECO:0000256" key="5">
    <source>
        <dbReference type="ARBA" id="ARBA00023136"/>
    </source>
</evidence>
<dbReference type="InterPro" id="IPR003838">
    <property type="entry name" value="ABC3_permease_C"/>
</dbReference>
<feature type="domain" description="MacB-like periplasmic core" evidence="8">
    <location>
        <begin position="20"/>
        <end position="251"/>
    </location>
</feature>
<evidence type="ECO:0000259" key="8">
    <source>
        <dbReference type="Pfam" id="PF12704"/>
    </source>
</evidence>
<feature type="transmembrane region" description="Helical" evidence="6">
    <location>
        <begin position="435"/>
        <end position="454"/>
    </location>
</feature>
<dbReference type="GO" id="GO:0005886">
    <property type="term" value="C:plasma membrane"/>
    <property type="evidence" value="ECO:0007669"/>
    <property type="project" value="UniProtKB-SubCell"/>
</dbReference>
<keyword evidence="4 6" id="KW-1133">Transmembrane helix</keyword>
<feature type="transmembrane region" description="Helical" evidence="6">
    <location>
        <begin position="386"/>
        <end position="409"/>
    </location>
</feature>
<feature type="transmembrane region" description="Helical" evidence="6">
    <location>
        <begin position="739"/>
        <end position="759"/>
    </location>
</feature>